<dbReference type="EMBL" id="MCFL01000004">
    <property type="protein sequence ID" value="ORZ39884.1"/>
    <property type="molecule type" value="Genomic_DNA"/>
</dbReference>
<dbReference type="SUPFAM" id="SSF56219">
    <property type="entry name" value="DNase I-like"/>
    <property type="match status" value="1"/>
</dbReference>
<feature type="domain" description="Inositol polyphosphate-related phosphatase" evidence="1">
    <location>
        <begin position="1"/>
        <end position="250"/>
    </location>
</feature>
<dbReference type="PANTHER" id="PTHR11200">
    <property type="entry name" value="INOSITOL 5-PHOSPHATASE"/>
    <property type="match status" value="1"/>
</dbReference>
<evidence type="ECO:0000259" key="1">
    <source>
        <dbReference type="SMART" id="SM00128"/>
    </source>
</evidence>
<dbReference type="GO" id="GO:0004439">
    <property type="term" value="F:phosphatidylinositol-4,5-bisphosphate 5-phosphatase activity"/>
    <property type="evidence" value="ECO:0007669"/>
    <property type="project" value="TreeGrafter"/>
</dbReference>
<dbReference type="InterPro" id="IPR046985">
    <property type="entry name" value="IP5"/>
</dbReference>
<protein>
    <submittedName>
        <fullName evidence="2">Endonuclease/exonuclease/phosphatase</fullName>
    </submittedName>
</protein>
<dbReference type="Proteomes" id="UP000193411">
    <property type="component" value="Unassembled WGS sequence"/>
</dbReference>
<evidence type="ECO:0000313" key="3">
    <source>
        <dbReference type="Proteomes" id="UP000193411"/>
    </source>
</evidence>
<name>A0A1Y2I0Z7_9FUNG</name>
<dbReference type="PANTHER" id="PTHR11200:SF300">
    <property type="entry name" value="TYPE II INOSITOL 1,4,5-TRISPHOSPHATE 5-PHOSPHATASE"/>
    <property type="match status" value="1"/>
</dbReference>
<dbReference type="GO" id="GO:0004519">
    <property type="term" value="F:endonuclease activity"/>
    <property type="evidence" value="ECO:0007669"/>
    <property type="project" value="UniProtKB-KW"/>
</dbReference>
<accession>A0A1Y2I0Z7</accession>
<dbReference type="GO" id="GO:0046856">
    <property type="term" value="P:phosphatidylinositol dephosphorylation"/>
    <property type="evidence" value="ECO:0007669"/>
    <property type="project" value="InterPro"/>
</dbReference>
<keyword evidence="2" id="KW-0255">Endonuclease</keyword>
<dbReference type="InterPro" id="IPR036691">
    <property type="entry name" value="Endo/exonu/phosph_ase_sf"/>
</dbReference>
<dbReference type="SMART" id="SM00128">
    <property type="entry name" value="IPPc"/>
    <property type="match status" value="1"/>
</dbReference>
<sequence>MKGYHGNKGALVARLTVDDTSMCFVVAHLAAGQEEISARNKNASVILESAEFSTRSSSSSGTVAVGDRFAYGGDGRYIADHHHVFFIGDLNYRIDGERAKLVMQLDAVTRAQGGMGAVGLRSLVHNPQAHASAAALAEACFMAHAEVTSRWQHLWNNDQLVKVRRPATSAAAAATNGAGGGRTAGTSAGAGVAPALGPFDEAPLGFVPTYKYDVGTDDWDSSEKQRLPAWCDRILFRSHVANRVPPMDADDAASTLSGSSASVDDPATANIMSMLAEADGFGFVPLVPDPRHSLAAASLADHLLTRRGIICTGYGRMEAQTSDHRPIYGTYLVRTKREDGLRKEQVRGDLARRGHARVVRMWAAALRGRALHLGFNQEIVDRAIARVLARPDALDEVWDGMWFEQASLR</sequence>
<reference evidence="2 3" key="1">
    <citation type="submission" date="2016-07" db="EMBL/GenBank/DDBJ databases">
        <title>Pervasive Adenine N6-methylation of Active Genes in Fungi.</title>
        <authorList>
            <consortium name="DOE Joint Genome Institute"/>
            <person name="Mondo S.J."/>
            <person name="Dannebaum R.O."/>
            <person name="Kuo R.C."/>
            <person name="Labutti K."/>
            <person name="Haridas S."/>
            <person name="Kuo A."/>
            <person name="Salamov A."/>
            <person name="Ahrendt S.R."/>
            <person name="Lipzen A."/>
            <person name="Sullivan W."/>
            <person name="Andreopoulos W.B."/>
            <person name="Clum A."/>
            <person name="Lindquist E."/>
            <person name="Daum C."/>
            <person name="Ramamoorthy G.K."/>
            <person name="Gryganskyi A."/>
            <person name="Culley D."/>
            <person name="Magnuson J.K."/>
            <person name="James T.Y."/>
            <person name="O'Malley M.A."/>
            <person name="Stajich J.E."/>
            <person name="Spatafora J.W."/>
            <person name="Visel A."/>
            <person name="Grigoriev I.V."/>
        </authorList>
    </citation>
    <scope>NUCLEOTIDE SEQUENCE [LARGE SCALE GENOMIC DNA]</scope>
    <source>
        <strain evidence="2 3">PL171</strain>
    </source>
</reference>
<comment type="caution">
    <text evidence="2">The sequence shown here is derived from an EMBL/GenBank/DDBJ whole genome shotgun (WGS) entry which is preliminary data.</text>
</comment>
<dbReference type="OrthoDB" id="2248459at2759"/>
<dbReference type="InterPro" id="IPR000300">
    <property type="entry name" value="IPPc"/>
</dbReference>
<dbReference type="Pfam" id="PF22669">
    <property type="entry name" value="Exo_endo_phos2"/>
    <property type="match status" value="2"/>
</dbReference>
<evidence type="ECO:0000313" key="2">
    <source>
        <dbReference type="EMBL" id="ORZ39884.1"/>
    </source>
</evidence>
<keyword evidence="2" id="KW-0378">Hydrolase</keyword>
<dbReference type="STRING" id="765915.A0A1Y2I0Z7"/>
<dbReference type="GO" id="GO:0004527">
    <property type="term" value="F:exonuclease activity"/>
    <property type="evidence" value="ECO:0007669"/>
    <property type="project" value="UniProtKB-KW"/>
</dbReference>
<organism evidence="2 3">
    <name type="scientific">Catenaria anguillulae PL171</name>
    <dbReference type="NCBI Taxonomy" id="765915"/>
    <lineage>
        <taxon>Eukaryota</taxon>
        <taxon>Fungi</taxon>
        <taxon>Fungi incertae sedis</taxon>
        <taxon>Blastocladiomycota</taxon>
        <taxon>Blastocladiomycetes</taxon>
        <taxon>Blastocladiales</taxon>
        <taxon>Catenariaceae</taxon>
        <taxon>Catenaria</taxon>
    </lineage>
</organism>
<dbReference type="AlphaFoldDB" id="A0A1Y2I0Z7"/>
<keyword evidence="3" id="KW-1185">Reference proteome</keyword>
<keyword evidence="2" id="KW-0269">Exonuclease</keyword>
<dbReference type="Gene3D" id="3.60.10.10">
    <property type="entry name" value="Endonuclease/exonuclease/phosphatase"/>
    <property type="match status" value="1"/>
</dbReference>
<proteinExistence type="predicted"/>
<keyword evidence="2" id="KW-0540">Nuclease</keyword>
<gene>
    <name evidence="2" type="ORF">BCR44DRAFT_40507</name>
</gene>